<dbReference type="GO" id="GO:0006355">
    <property type="term" value="P:regulation of DNA-templated transcription"/>
    <property type="evidence" value="ECO:0007669"/>
    <property type="project" value="InterPro"/>
</dbReference>
<dbReference type="EMBL" id="CP053096">
    <property type="protein sequence ID" value="QJR43694.1"/>
    <property type="molecule type" value="Genomic_DNA"/>
</dbReference>
<evidence type="ECO:0000313" key="1">
    <source>
        <dbReference type="EMBL" id="QJR43694.1"/>
    </source>
</evidence>
<name>A0A6M4J9L5_9MOLU</name>
<dbReference type="InterPro" id="IPR013321">
    <property type="entry name" value="Arc_rbn_hlx_hlx"/>
</dbReference>
<sequence>MEKDIFDIKKNKDLTVSVHYTIKSSVIEKVKKIAKEKSMSESRVVNTILENFFK</sequence>
<dbReference type="KEGG" id="mmir:HLA87_02790"/>
<organism evidence="1 2">
    <name type="scientific">Mycoplasma miroungigenitalium</name>
    <dbReference type="NCBI Taxonomy" id="754515"/>
    <lineage>
        <taxon>Bacteria</taxon>
        <taxon>Bacillati</taxon>
        <taxon>Mycoplasmatota</taxon>
        <taxon>Mollicutes</taxon>
        <taxon>Mycoplasmataceae</taxon>
        <taxon>Mycoplasma</taxon>
    </lineage>
</organism>
<evidence type="ECO:0000313" key="2">
    <source>
        <dbReference type="Proteomes" id="UP000500686"/>
    </source>
</evidence>
<dbReference type="Proteomes" id="UP000500686">
    <property type="component" value="Chromosome"/>
</dbReference>
<gene>
    <name evidence="1" type="ORF">HLA87_02790</name>
</gene>
<dbReference type="Gene3D" id="1.10.1220.10">
    <property type="entry name" value="Met repressor-like"/>
    <property type="match status" value="1"/>
</dbReference>
<proteinExistence type="predicted"/>
<protein>
    <submittedName>
        <fullName evidence="1">Uncharacterized protein</fullName>
    </submittedName>
</protein>
<dbReference type="AlphaFoldDB" id="A0A6M4J9L5"/>
<reference evidence="1 2" key="1">
    <citation type="submission" date="2020-05" db="EMBL/GenBank/DDBJ databases">
        <title>Novel Mycoplasma species detected in Mirounga angustirostris (northern elephant seal) from the USA.</title>
        <authorList>
            <person name="Volokhov D.V."/>
        </authorList>
    </citation>
    <scope>NUCLEOTIDE SEQUENCE [LARGE SCALE GENOMIC DNA]</scope>
    <source>
        <strain evidence="1 2">Mirounga ES2806-GEN</strain>
    </source>
</reference>
<dbReference type="RefSeq" id="WP_171111711.1">
    <property type="nucleotide sequence ID" value="NZ_CP053096.1"/>
</dbReference>
<accession>A0A6M4J9L5</accession>
<keyword evidence="2" id="KW-1185">Reference proteome</keyword>